<evidence type="ECO:0000256" key="2">
    <source>
        <dbReference type="ARBA" id="ARBA00022737"/>
    </source>
</evidence>
<dbReference type="InterPro" id="IPR011992">
    <property type="entry name" value="EF-hand-dom_pair"/>
</dbReference>
<feature type="chain" id="PRO_5030648313" description="EF-hand domain-containing protein" evidence="4">
    <location>
        <begin position="20"/>
        <end position="236"/>
    </location>
</feature>
<dbReference type="PROSITE" id="PS50222">
    <property type="entry name" value="EF_HAND_2"/>
    <property type="match status" value="4"/>
</dbReference>
<feature type="domain" description="EF-hand" evidence="5">
    <location>
        <begin position="106"/>
        <end position="139"/>
    </location>
</feature>
<evidence type="ECO:0000256" key="4">
    <source>
        <dbReference type="SAM" id="SignalP"/>
    </source>
</evidence>
<dbReference type="GO" id="GO:0005509">
    <property type="term" value="F:calcium ion binding"/>
    <property type="evidence" value="ECO:0007669"/>
    <property type="project" value="InterPro"/>
</dbReference>
<dbReference type="Pfam" id="PF13499">
    <property type="entry name" value="EF-hand_7"/>
    <property type="match status" value="2"/>
</dbReference>
<accession>A0A7S0LRG3</accession>
<feature type="domain" description="EF-hand" evidence="5">
    <location>
        <begin position="155"/>
        <end position="190"/>
    </location>
</feature>
<dbReference type="InterPro" id="IPR051581">
    <property type="entry name" value="Ca-bind"/>
</dbReference>
<name>A0A7S0LRG3_9EUKA</name>
<proteinExistence type="predicted"/>
<evidence type="ECO:0000256" key="1">
    <source>
        <dbReference type="ARBA" id="ARBA00022723"/>
    </source>
</evidence>
<dbReference type="CDD" id="cd00051">
    <property type="entry name" value="EFh"/>
    <property type="match status" value="1"/>
</dbReference>
<keyword evidence="2" id="KW-0677">Repeat</keyword>
<feature type="domain" description="EF-hand" evidence="5">
    <location>
        <begin position="70"/>
        <end position="105"/>
    </location>
</feature>
<dbReference type="EMBL" id="HBEY01049334">
    <property type="protein sequence ID" value="CAD8620303.1"/>
    <property type="molecule type" value="Transcribed_RNA"/>
</dbReference>
<keyword evidence="4" id="KW-0732">Signal</keyword>
<protein>
    <recommendedName>
        <fullName evidence="5">EF-hand domain-containing protein</fullName>
    </recommendedName>
</protein>
<feature type="domain" description="EF-hand" evidence="5">
    <location>
        <begin position="197"/>
        <end position="225"/>
    </location>
</feature>
<dbReference type="AlphaFoldDB" id="A0A7S0LRG3"/>
<dbReference type="SMART" id="SM00054">
    <property type="entry name" value="EFh"/>
    <property type="match status" value="4"/>
</dbReference>
<keyword evidence="3" id="KW-0106">Calcium</keyword>
<dbReference type="SUPFAM" id="SSF47473">
    <property type="entry name" value="EF-hand"/>
    <property type="match status" value="1"/>
</dbReference>
<evidence type="ECO:0000256" key="3">
    <source>
        <dbReference type="ARBA" id="ARBA00022837"/>
    </source>
</evidence>
<evidence type="ECO:0000259" key="5">
    <source>
        <dbReference type="PROSITE" id="PS50222"/>
    </source>
</evidence>
<dbReference type="Gene3D" id="1.10.238.10">
    <property type="entry name" value="EF-hand"/>
    <property type="match status" value="2"/>
</dbReference>
<feature type="signal peptide" evidence="4">
    <location>
        <begin position="1"/>
        <end position="19"/>
    </location>
</feature>
<dbReference type="InterPro" id="IPR002048">
    <property type="entry name" value="EF_hand_dom"/>
</dbReference>
<evidence type="ECO:0000313" key="6">
    <source>
        <dbReference type="EMBL" id="CAD8620303.1"/>
    </source>
</evidence>
<sequence length="236" mass="25443">MSAVLALLPTATLCFVVPALPPQRHTPSYSTPMLVLAPVELRVASVSMISESGNAAIDELCDVVPDVCADVEADADAIFTIIDQNGDGEISMAELGEHLQKAGYNEAAVQVIYDKLDIDANGDISREELRAGFLKYTPLREAPGLGGYNSKFVAEINADADALFAAIDTDGGGTISKEELRNHLKEFSKYSFKAISKLFKLLDVNKDGQIEAQELRDAFVKYSALRLAIGDGPNYK</sequence>
<gene>
    <name evidence="6" type="ORF">CPEL01642_LOCUS23686</name>
</gene>
<dbReference type="PANTHER" id="PTHR34524:SF6">
    <property type="entry name" value="CALCYPHOSINE LIKE"/>
    <property type="match status" value="1"/>
</dbReference>
<dbReference type="PROSITE" id="PS00018">
    <property type="entry name" value="EF_HAND_1"/>
    <property type="match status" value="4"/>
</dbReference>
<organism evidence="6">
    <name type="scientific">Coccolithus braarudii</name>
    <dbReference type="NCBI Taxonomy" id="221442"/>
    <lineage>
        <taxon>Eukaryota</taxon>
        <taxon>Haptista</taxon>
        <taxon>Haptophyta</taxon>
        <taxon>Prymnesiophyceae</taxon>
        <taxon>Coccolithales</taxon>
        <taxon>Coccolithaceae</taxon>
        <taxon>Coccolithus</taxon>
    </lineage>
</organism>
<dbReference type="PANTHER" id="PTHR34524">
    <property type="entry name" value="CALCYPHOSIN"/>
    <property type="match status" value="1"/>
</dbReference>
<reference evidence="6" key="1">
    <citation type="submission" date="2021-01" db="EMBL/GenBank/DDBJ databases">
        <authorList>
            <person name="Corre E."/>
            <person name="Pelletier E."/>
            <person name="Niang G."/>
            <person name="Scheremetjew M."/>
            <person name="Finn R."/>
            <person name="Kale V."/>
            <person name="Holt S."/>
            <person name="Cochrane G."/>
            <person name="Meng A."/>
            <person name="Brown T."/>
            <person name="Cohen L."/>
        </authorList>
    </citation>
    <scope>NUCLEOTIDE SEQUENCE</scope>
    <source>
        <strain evidence="6">PLY182g</strain>
    </source>
</reference>
<dbReference type="InterPro" id="IPR018247">
    <property type="entry name" value="EF_Hand_1_Ca_BS"/>
</dbReference>
<keyword evidence="1" id="KW-0479">Metal-binding</keyword>